<comment type="caution">
    <text evidence="2">The sequence shown here is derived from an EMBL/GenBank/DDBJ whole genome shotgun (WGS) entry which is preliminary data.</text>
</comment>
<sequence>VLQGVDWCHWRLQASVKDVDASSFTMSHRELPPGTMDSLYKAAAAAAAALNRPQICPFKLCAIPNSPLEKYTVLPLGSQPNARTTLTPIRIHTTAPRFHSALHTLHLHVSSEHLSEDTDPPSTPPSTTVHRS</sequence>
<protein>
    <submittedName>
        <fullName evidence="2">Uncharacterized protein</fullName>
    </submittedName>
</protein>
<feature type="non-terminal residue" evidence="2">
    <location>
        <position position="1"/>
    </location>
</feature>
<evidence type="ECO:0000313" key="2">
    <source>
        <dbReference type="EMBL" id="KAI7806624.1"/>
    </source>
</evidence>
<gene>
    <name evidence="2" type="ORF">IRJ41_009086</name>
</gene>
<proteinExistence type="predicted"/>
<accession>A0A9W8C471</accession>
<feature type="non-terminal residue" evidence="2">
    <location>
        <position position="132"/>
    </location>
</feature>
<feature type="region of interest" description="Disordered" evidence="1">
    <location>
        <begin position="111"/>
        <end position="132"/>
    </location>
</feature>
<dbReference type="AlphaFoldDB" id="A0A9W8C471"/>
<dbReference type="Proteomes" id="UP001059041">
    <property type="component" value="Linkage Group LG8"/>
</dbReference>
<dbReference type="EMBL" id="JAFHDT010000008">
    <property type="protein sequence ID" value="KAI7806624.1"/>
    <property type="molecule type" value="Genomic_DNA"/>
</dbReference>
<name>A0A9W8C471_TRIRA</name>
<keyword evidence="3" id="KW-1185">Reference proteome</keyword>
<evidence type="ECO:0000313" key="3">
    <source>
        <dbReference type="Proteomes" id="UP001059041"/>
    </source>
</evidence>
<organism evidence="2 3">
    <name type="scientific">Triplophysa rosa</name>
    <name type="common">Cave loach</name>
    <dbReference type="NCBI Taxonomy" id="992332"/>
    <lineage>
        <taxon>Eukaryota</taxon>
        <taxon>Metazoa</taxon>
        <taxon>Chordata</taxon>
        <taxon>Craniata</taxon>
        <taxon>Vertebrata</taxon>
        <taxon>Euteleostomi</taxon>
        <taxon>Actinopterygii</taxon>
        <taxon>Neopterygii</taxon>
        <taxon>Teleostei</taxon>
        <taxon>Ostariophysi</taxon>
        <taxon>Cypriniformes</taxon>
        <taxon>Nemacheilidae</taxon>
        <taxon>Triplophysa</taxon>
    </lineage>
</organism>
<reference evidence="2" key="1">
    <citation type="submission" date="2021-02" db="EMBL/GenBank/DDBJ databases">
        <title>Comparative genomics reveals that relaxation of natural selection precedes convergent phenotypic evolution of cavefish.</title>
        <authorList>
            <person name="Peng Z."/>
        </authorList>
    </citation>
    <scope>NUCLEOTIDE SEQUENCE</scope>
    <source>
        <tissue evidence="2">Muscle</tissue>
    </source>
</reference>
<evidence type="ECO:0000256" key="1">
    <source>
        <dbReference type="SAM" id="MobiDB-lite"/>
    </source>
</evidence>